<evidence type="ECO:0000313" key="2">
    <source>
        <dbReference type="Proteomes" id="UP000003671"/>
    </source>
</evidence>
<evidence type="ECO:0000313" key="1">
    <source>
        <dbReference type="EMBL" id="EEX70202.1"/>
    </source>
</evidence>
<dbReference type="AlphaFoldDB" id="C9KIT9"/>
<dbReference type="HOGENOM" id="CLU_3272849_0_0_9"/>
<dbReference type="EMBL" id="ABWK02000001">
    <property type="protein sequence ID" value="EEX70202.1"/>
    <property type="molecule type" value="Genomic_DNA"/>
</dbReference>
<accession>C9KIT9</accession>
<protein>
    <submittedName>
        <fullName evidence="1">Uncharacterized protein</fullName>
    </submittedName>
</protein>
<name>C9KIT9_9FIRM</name>
<organism evidence="1 2">
    <name type="scientific">Mitsuokella multacida DSM 20544</name>
    <dbReference type="NCBI Taxonomy" id="500635"/>
    <lineage>
        <taxon>Bacteria</taxon>
        <taxon>Bacillati</taxon>
        <taxon>Bacillota</taxon>
        <taxon>Negativicutes</taxon>
        <taxon>Selenomonadales</taxon>
        <taxon>Selenomonadaceae</taxon>
        <taxon>Mitsuokella</taxon>
    </lineage>
</organism>
<comment type="caution">
    <text evidence="1">The sequence shown here is derived from an EMBL/GenBank/DDBJ whole genome shotgun (WGS) entry which is preliminary data.</text>
</comment>
<gene>
    <name evidence="1" type="ORF">MITSMUL_03340</name>
</gene>
<dbReference type="Proteomes" id="UP000003671">
    <property type="component" value="Unassembled WGS sequence"/>
</dbReference>
<sequence>MFRTVFFLLQNYLYCKITFTEIGRHPDLEGAQASIPASARR</sequence>
<reference evidence="1" key="1">
    <citation type="submission" date="2009-09" db="EMBL/GenBank/DDBJ databases">
        <authorList>
            <person name="Weinstock G."/>
            <person name="Sodergren E."/>
            <person name="Clifton S."/>
            <person name="Fulton L."/>
            <person name="Fulton B."/>
            <person name="Courtney L."/>
            <person name="Fronick C."/>
            <person name="Harrison M."/>
            <person name="Strong C."/>
            <person name="Farmer C."/>
            <person name="Delahaunty K."/>
            <person name="Markovic C."/>
            <person name="Hall O."/>
            <person name="Minx P."/>
            <person name="Tomlinson C."/>
            <person name="Mitreva M."/>
            <person name="Nelson J."/>
            <person name="Hou S."/>
            <person name="Wollam A."/>
            <person name="Pepin K.H."/>
            <person name="Johnson M."/>
            <person name="Bhonagiri V."/>
            <person name="Nash W.E."/>
            <person name="Warren W."/>
            <person name="Chinwalla A."/>
            <person name="Mardis E.R."/>
            <person name="Wilson R.K."/>
        </authorList>
    </citation>
    <scope>NUCLEOTIDE SEQUENCE [LARGE SCALE GENOMIC DNA]</scope>
    <source>
        <strain evidence="1">DSM 20544</strain>
    </source>
</reference>
<proteinExistence type="predicted"/>
<dbReference type="STRING" id="500635.MITSMUL_03340"/>
<keyword evidence="2" id="KW-1185">Reference proteome</keyword>